<dbReference type="Gene3D" id="3.30.70.330">
    <property type="match status" value="4"/>
</dbReference>
<evidence type="ECO:0000256" key="7">
    <source>
        <dbReference type="ARBA" id="ARBA00023242"/>
    </source>
</evidence>
<dbReference type="GO" id="GO:0003723">
    <property type="term" value="F:RNA binding"/>
    <property type="evidence" value="ECO:0007669"/>
    <property type="project" value="UniProtKB-UniRule"/>
</dbReference>
<dbReference type="SUPFAM" id="SSF54928">
    <property type="entry name" value="RNA-binding domain, RBD"/>
    <property type="match status" value="2"/>
</dbReference>
<dbReference type="Pfam" id="PF00076">
    <property type="entry name" value="RRM_1"/>
    <property type="match status" value="4"/>
</dbReference>
<dbReference type="FunFam" id="3.30.70.330:FF:000500">
    <property type="entry name" value="Polyadenylate-binding protein"/>
    <property type="match status" value="1"/>
</dbReference>
<evidence type="ECO:0000256" key="1">
    <source>
        <dbReference type="ARBA" id="ARBA00004123"/>
    </source>
</evidence>
<dbReference type="PANTHER" id="PTHR24012">
    <property type="entry name" value="RNA BINDING PROTEIN"/>
    <property type="match status" value="1"/>
</dbReference>
<keyword evidence="11" id="KW-0812">Transmembrane</keyword>
<dbReference type="AlphaFoldDB" id="A0A9E7HF87"/>
<dbReference type="PROSITE" id="PS50102">
    <property type="entry name" value="RRM"/>
    <property type="match status" value="4"/>
</dbReference>
<keyword evidence="6 9" id="KW-0694">RNA-binding</keyword>
<dbReference type="InterPro" id="IPR036053">
    <property type="entry name" value="PABP-dom"/>
</dbReference>
<reference evidence="14" key="1">
    <citation type="submission" date="2022-05" db="EMBL/GenBank/DDBJ databases">
        <title>The Musa troglodytarum L. genome provides insights into the mechanism of non-climacteric behaviour and enrichment of carotenoids.</title>
        <authorList>
            <person name="Wang J."/>
        </authorList>
    </citation>
    <scope>NUCLEOTIDE SEQUENCE</scope>
    <source>
        <tissue evidence="14">Leaf</tissue>
    </source>
</reference>
<dbReference type="SMART" id="SM00517">
    <property type="entry name" value="PolyA"/>
    <property type="match status" value="1"/>
</dbReference>
<keyword evidence="15" id="KW-1185">Reference proteome</keyword>
<evidence type="ECO:0000256" key="6">
    <source>
        <dbReference type="ARBA" id="ARBA00022884"/>
    </source>
</evidence>
<evidence type="ECO:0000259" key="12">
    <source>
        <dbReference type="PROSITE" id="PS50102"/>
    </source>
</evidence>
<dbReference type="InterPro" id="IPR000504">
    <property type="entry name" value="RRM_dom"/>
</dbReference>
<evidence type="ECO:0000256" key="8">
    <source>
        <dbReference type="ARBA" id="ARBA00054110"/>
    </source>
</evidence>
<dbReference type="FunFam" id="3.30.70.330:FF:000499">
    <property type="entry name" value="Polyadenylate-binding protein"/>
    <property type="match status" value="1"/>
</dbReference>
<gene>
    <name evidence="14" type="ORF">MUK42_06294</name>
</gene>
<dbReference type="Proteomes" id="UP001055439">
    <property type="component" value="Chromosome 8"/>
</dbReference>
<dbReference type="FunFam" id="3.30.70.330:FF:000564">
    <property type="entry name" value="Polyadenylate-binding protein"/>
    <property type="match status" value="1"/>
</dbReference>
<feature type="transmembrane region" description="Helical" evidence="11">
    <location>
        <begin position="578"/>
        <end position="597"/>
    </location>
</feature>
<sequence length="746" mass="83539">MALYVGDLADDVAEGQLVGLFSAVGELASVRICKDSVTGRSLGYGYVNYISPHDAMVALEKLNHTLLNGKPIRVMWSVRHRDARNTVIGNLFVKNLSNSVDNGKLYEMFSNFGTILSCKVATDEGGKSKGFGFVQFDSQESANSAIENLHDSLFDGKTIYVANFIRKSDRVSISPEANFTNLYMKNLDQDITEELIKLKFSEFGKILSVYIAKDDNGNSKGFGFVNFESSDCAKRAMEAMNGVQLVGTNTLYVARAQKKAERMQVLRRLYEEKRNEQIRKYMASNVYVKNIDDAVDNNALRERFSEFGNITSAKVMLDEKGRSKGFGFVCYSTPEEATRAVNSLRGSMFYGKPLYVAIAQRKEERQAQLQMMYAQRMAGSPAAVLPTGYGPLYYASSGVVSQVPPRQGVMYQPFGIRPGWRPNGFVAPSRPIFQSMPLPAMSNTSRQHRQNRGRMNGNVLPQSGQTNIYMPHLQQANHSVNTAKDLIGQQSIAQCNIYTWLERFRLPVDMGSIEFLDAQKRTADGRGFEGVISRQHSWAGIIRWGVPTMSFTLVSEILVFNPFFRCFYYCITSCMASYNIYFLFCPSLCLYILHFLFHPIRDQVFFASFTNSYWYVPWQRSGQAKYVPNGHQHEINNASLTSSGSNSQGTEMLSSMLAAATPQQQKQILGERLFPLVEKLKFDLAAKITGMLLEMDNSELLLLLESPESLAAKVEEAVQVLKLSNATVGGQENIHSNYLTSNVTVN</sequence>
<dbReference type="Pfam" id="PF00658">
    <property type="entry name" value="MLLE"/>
    <property type="match status" value="1"/>
</dbReference>
<dbReference type="GO" id="GO:0005634">
    <property type="term" value="C:nucleus"/>
    <property type="evidence" value="ECO:0007669"/>
    <property type="project" value="UniProtKB-SubCell"/>
</dbReference>
<feature type="domain" description="RRM" evidence="12">
    <location>
        <begin position="89"/>
        <end position="161"/>
    </location>
</feature>
<feature type="domain" description="RRM" evidence="12">
    <location>
        <begin position="284"/>
        <end position="361"/>
    </location>
</feature>
<evidence type="ECO:0000259" key="13">
    <source>
        <dbReference type="PROSITE" id="PS51309"/>
    </source>
</evidence>
<feature type="domain" description="RRM" evidence="12">
    <location>
        <begin position="180"/>
        <end position="258"/>
    </location>
</feature>
<dbReference type="CDD" id="cd12379">
    <property type="entry name" value="RRM2_I_PABPs"/>
    <property type="match status" value="1"/>
</dbReference>
<dbReference type="InterPro" id="IPR045305">
    <property type="entry name" value="RRM2_I_PABPs"/>
</dbReference>
<name>A0A9E7HF87_9LILI</name>
<evidence type="ECO:0000256" key="4">
    <source>
        <dbReference type="ARBA" id="ARBA00022490"/>
    </source>
</evidence>
<proteinExistence type="inferred from homology"/>
<evidence type="ECO:0000256" key="3">
    <source>
        <dbReference type="ARBA" id="ARBA00008557"/>
    </source>
</evidence>
<dbReference type="SUPFAM" id="SSF63570">
    <property type="entry name" value="PABC (PABP) domain"/>
    <property type="match status" value="1"/>
</dbReference>
<dbReference type="InterPro" id="IPR035979">
    <property type="entry name" value="RBD_domain_sf"/>
</dbReference>
<protein>
    <recommendedName>
        <fullName evidence="10">Polyadenylate-binding protein</fullName>
        <shortName evidence="10">PABP</shortName>
    </recommendedName>
</protein>
<dbReference type="GO" id="GO:0005737">
    <property type="term" value="C:cytoplasm"/>
    <property type="evidence" value="ECO:0007669"/>
    <property type="project" value="UniProtKB-SubCell"/>
</dbReference>
<feature type="domain" description="PABC" evidence="13">
    <location>
        <begin position="649"/>
        <end position="726"/>
    </location>
</feature>
<comment type="subcellular location">
    <subcellularLocation>
        <location evidence="2 10">Cytoplasm</location>
    </subcellularLocation>
    <subcellularLocation>
        <location evidence="1">Nucleus</location>
    </subcellularLocation>
</comment>
<keyword evidence="4 10" id="KW-0963">Cytoplasm</keyword>
<evidence type="ECO:0000256" key="5">
    <source>
        <dbReference type="ARBA" id="ARBA00022737"/>
    </source>
</evidence>
<dbReference type="SMART" id="SM00361">
    <property type="entry name" value="RRM_1"/>
    <property type="match status" value="4"/>
</dbReference>
<dbReference type="CDD" id="cd12381">
    <property type="entry name" value="RRM4_I_PABPs"/>
    <property type="match status" value="1"/>
</dbReference>
<keyword evidence="5" id="KW-0677">Repeat</keyword>
<feature type="domain" description="RRM" evidence="12">
    <location>
        <begin position="1"/>
        <end position="79"/>
    </location>
</feature>
<dbReference type="OrthoDB" id="19742at2759"/>
<keyword evidence="7" id="KW-0539">Nucleus</keyword>
<comment type="function">
    <text evidence="8">Binds the poly(A) tail of mRNA. Appears to be an important mediator of the multiple roles of the poly(A) tail in mRNA biogenesis, stability and translation.</text>
</comment>
<keyword evidence="11" id="KW-0472">Membrane</keyword>
<dbReference type="Gene3D" id="1.10.1900.10">
    <property type="entry name" value="c-terminal domain of poly(a) binding protein"/>
    <property type="match status" value="1"/>
</dbReference>
<accession>A0A9E7HF87</accession>
<evidence type="ECO:0000313" key="15">
    <source>
        <dbReference type="Proteomes" id="UP001055439"/>
    </source>
</evidence>
<dbReference type="InterPro" id="IPR006515">
    <property type="entry name" value="PABP_1234"/>
</dbReference>
<evidence type="ECO:0000256" key="11">
    <source>
        <dbReference type="SAM" id="Phobius"/>
    </source>
</evidence>
<dbReference type="FunFam" id="1.10.1900.10:FF:000004">
    <property type="entry name" value="Polyadenylate-binding protein"/>
    <property type="match status" value="1"/>
</dbReference>
<evidence type="ECO:0000256" key="10">
    <source>
        <dbReference type="RuleBase" id="RU362004"/>
    </source>
</evidence>
<dbReference type="EMBL" id="CP097510">
    <property type="protein sequence ID" value="URE32110.1"/>
    <property type="molecule type" value="Genomic_DNA"/>
</dbReference>
<dbReference type="InterPro" id="IPR002004">
    <property type="entry name" value="PABP_HYD_C"/>
</dbReference>
<evidence type="ECO:0000313" key="14">
    <source>
        <dbReference type="EMBL" id="URE32110.1"/>
    </source>
</evidence>
<dbReference type="NCBIfam" id="TIGR01628">
    <property type="entry name" value="PABP-1234"/>
    <property type="match status" value="1"/>
</dbReference>
<dbReference type="SMART" id="SM00360">
    <property type="entry name" value="RRM"/>
    <property type="match status" value="4"/>
</dbReference>
<evidence type="ECO:0000256" key="2">
    <source>
        <dbReference type="ARBA" id="ARBA00004496"/>
    </source>
</evidence>
<evidence type="ECO:0000256" key="9">
    <source>
        <dbReference type="PROSITE-ProRule" id="PRU00176"/>
    </source>
</evidence>
<comment type="similarity">
    <text evidence="3 10">Belongs to the polyadenylate-binding protein type-1 family.</text>
</comment>
<organism evidence="14 15">
    <name type="scientific">Musa troglodytarum</name>
    <name type="common">fe'i banana</name>
    <dbReference type="NCBI Taxonomy" id="320322"/>
    <lineage>
        <taxon>Eukaryota</taxon>
        <taxon>Viridiplantae</taxon>
        <taxon>Streptophyta</taxon>
        <taxon>Embryophyta</taxon>
        <taxon>Tracheophyta</taxon>
        <taxon>Spermatophyta</taxon>
        <taxon>Magnoliopsida</taxon>
        <taxon>Liliopsida</taxon>
        <taxon>Zingiberales</taxon>
        <taxon>Musaceae</taxon>
        <taxon>Musa</taxon>
    </lineage>
</organism>
<dbReference type="InterPro" id="IPR012677">
    <property type="entry name" value="Nucleotide-bd_a/b_plait_sf"/>
</dbReference>
<dbReference type="PROSITE" id="PS51309">
    <property type="entry name" value="PABC"/>
    <property type="match status" value="1"/>
</dbReference>
<dbReference type="InterPro" id="IPR003954">
    <property type="entry name" value="RRM_euk-type"/>
</dbReference>
<keyword evidence="11" id="KW-1133">Transmembrane helix</keyword>